<evidence type="ECO:0000256" key="3">
    <source>
        <dbReference type="SAM" id="SignalP"/>
    </source>
</evidence>
<dbReference type="Gene3D" id="2.60.110.10">
    <property type="entry name" value="Thaumatin"/>
    <property type="match status" value="1"/>
</dbReference>
<comment type="caution">
    <text evidence="4">The sequence shown here is derived from an EMBL/GenBank/DDBJ whole genome shotgun (WGS) entry which is preliminary data.</text>
</comment>
<dbReference type="PROSITE" id="PS51367">
    <property type="entry name" value="THAUMATIN_2"/>
    <property type="match status" value="1"/>
</dbReference>
<evidence type="ECO:0000256" key="2">
    <source>
        <dbReference type="PIRSR" id="PIRSR002703-1"/>
    </source>
</evidence>
<evidence type="ECO:0000313" key="4">
    <source>
        <dbReference type="EMBL" id="CAH9089389.1"/>
    </source>
</evidence>
<name>A0A9P0Z7A7_CUSEU</name>
<keyword evidence="1 3" id="KW-0732">Signal</keyword>
<dbReference type="SUPFAM" id="SSF49870">
    <property type="entry name" value="Osmotin, thaumatin-like protein"/>
    <property type="match status" value="1"/>
</dbReference>
<dbReference type="InterPro" id="IPR001938">
    <property type="entry name" value="Thaumatin"/>
</dbReference>
<keyword evidence="5" id="KW-1185">Reference proteome</keyword>
<dbReference type="SMART" id="SM00205">
    <property type="entry name" value="THN"/>
    <property type="match status" value="1"/>
</dbReference>
<dbReference type="EMBL" id="CAMAPE010000020">
    <property type="protein sequence ID" value="CAH9089389.1"/>
    <property type="molecule type" value="Genomic_DNA"/>
</dbReference>
<dbReference type="Proteomes" id="UP001152484">
    <property type="component" value="Unassembled WGS sequence"/>
</dbReference>
<feature type="disulfide bond" evidence="2">
    <location>
        <begin position="80"/>
        <end position="90"/>
    </location>
</feature>
<dbReference type="OrthoDB" id="430315at2759"/>
<keyword evidence="2" id="KW-1015">Disulfide bond</keyword>
<feature type="chain" id="PRO_5040185540" description="Thaumatin-like protein" evidence="3">
    <location>
        <begin position="28"/>
        <end position="179"/>
    </location>
</feature>
<reference evidence="4" key="1">
    <citation type="submission" date="2022-07" db="EMBL/GenBank/DDBJ databases">
        <authorList>
            <person name="Macas J."/>
            <person name="Novak P."/>
            <person name="Neumann P."/>
        </authorList>
    </citation>
    <scope>NUCLEOTIDE SEQUENCE</scope>
</reference>
<organism evidence="4 5">
    <name type="scientific">Cuscuta europaea</name>
    <name type="common">European dodder</name>
    <dbReference type="NCBI Taxonomy" id="41803"/>
    <lineage>
        <taxon>Eukaryota</taxon>
        <taxon>Viridiplantae</taxon>
        <taxon>Streptophyta</taxon>
        <taxon>Embryophyta</taxon>
        <taxon>Tracheophyta</taxon>
        <taxon>Spermatophyta</taxon>
        <taxon>Magnoliopsida</taxon>
        <taxon>eudicotyledons</taxon>
        <taxon>Gunneridae</taxon>
        <taxon>Pentapetalae</taxon>
        <taxon>asterids</taxon>
        <taxon>lamiids</taxon>
        <taxon>Solanales</taxon>
        <taxon>Convolvulaceae</taxon>
        <taxon>Cuscuteae</taxon>
        <taxon>Cuscuta</taxon>
        <taxon>Cuscuta subgen. Cuscuta</taxon>
    </lineage>
</organism>
<dbReference type="PANTHER" id="PTHR31048">
    <property type="entry name" value="OS03G0233200 PROTEIN"/>
    <property type="match status" value="1"/>
</dbReference>
<feature type="signal peptide" evidence="3">
    <location>
        <begin position="1"/>
        <end position="27"/>
    </location>
</feature>
<protein>
    <recommendedName>
        <fullName evidence="6">Thaumatin-like protein</fullName>
    </recommendedName>
</protein>
<dbReference type="InterPro" id="IPR037176">
    <property type="entry name" value="Osmotin/thaumatin-like_sf"/>
</dbReference>
<accession>A0A9P0Z7A7</accession>
<dbReference type="AlphaFoldDB" id="A0A9P0Z7A7"/>
<sequence length="179" mass="18784">MGGSGVSGSMLIIVVWILCLCGGGTQAATFTITNNCTYTVWAASFNVTSGGGWKLNSEGATKMDVKEGTSGARVWARTNCKFDGAGKGQCETGDCGGEFYCKRTGAANTTLAQFSLNQAGNLDYYDISNAAGYNLGMAFSPTNSQCDALSCPDDANPRNPWNSTRNCPSGSDYHIVFCP</sequence>
<dbReference type="Pfam" id="PF00314">
    <property type="entry name" value="Thaumatin"/>
    <property type="match status" value="1"/>
</dbReference>
<dbReference type="InterPro" id="IPR017949">
    <property type="entry name" value="Thaumatin_CS"/>
</dbReference>
<evidence type="ECO:0000256" key="1">
    <source>
        <dbReference type="ARBA" id="ARBA00022729"/>
    </source>
</evidence>
<evidence type="ECO:0000313" key="5">
    <source>
        <dbReference type="Proteomes" id="UP001152484"/>
    </source>
</evidence>
<feature type="disulfide bond" evidence="2">
    <location>
        <begin position="95"/>
        <end position="101"/>
    </location>
</feature>
<gene>
    <name evidence="4" type="ORF">CEURO_LOCUS10893</name>
</gene>
<dbReference type="PROSITE" id="PS00316">
    <property type="entry name" value="THAUMATIN_1"/>
    <property type="match status" value="1"/>
</dbReference>
<proteinExistence type="predicted"/>
<dbReference type="PIRSF" id="PIRSF002703">
    <property type="entry name" value="Thaumatin"/>
    <property type="match status" value="1"/>
</dbReference>
<evidence type="ECO:0008006" key="6">
    <source>
        <dbReference type="Google" id="ProtNLM"/>
    </source>
</evidence>
<dbReference type="PRINTS" id="PR00347">
    <property type="entry name" value="THAUMATIN"/>
</dbReference>